<evidence type="ECO:0000313" key="2">
    <source>
        <dbReference type="Proteomes" id="UP000663887"/>
    </source>
</evidence>
<comment type="caution">
    <text evidence="1">The sequence shown here is derived from an EMBL/GenBank/DDBJ whole genome shotgun (WGS) entry which is preliminary data.</text>
</comment>
<sequence>MEKIIRKKIENDKWETLILDGTKPPVTDQIRKQLKRLKKLSNKNDPPVNSSAPIIITFFFESGGKNLRKGYFKACYNYLLSKKKQEDNDENHDLNLLYDPPSADLPSSSPKSSIENLVLKQIDHIKMMTIDEPVMLAPIARDVMNVLAPITNNNRATTASSSWPNHDDLSDVILPLEDHELWINALGTSSNDDTNDLSGTNENDEQTYVDAYAINDLPIELEELHRENEIILDDYDKRIKSIQKQLKRIGQTLNVLVTERKKKQTELSKNFRERYRSWQEKKSNTKNNFRRLGLDFGNYLLRASPRISRYDM</sequence>
<name>A0A816QVF2_9BILA</name>
<evidence type="ECO:0000313" key="1">
    <source>
        <dbReference type="EMBL" id="CAF2066005.1"/>
    </source>
</evidence>
<protein>
    <submittedName>
        <fullName evidence="1">Uncharacterized protein</fullName>
    </submittedName>
</protein>
<organism evidence="1 2">
    <name type="scientific">Rotaria magnacalcarata</name>
    <dbReference type="NCBI Taxonomy" id="392030"/>
    <lineage>
        <taxon>Eukaryota</taxon>
        <taxon>Metazoa</taxon>
        <taxon>Spiralia</taxon>
        <taxon>Gnathifera</taxon>
        <taxon>Rotifera</taxon>
        <taxon>Eurotatoria</taxon>
        <taxon>Bdelloidea</taxon>
        <taxon>Philodinida</taxon>
        <taxon>Philodinidae</taxon>
        <taxon>Rotaria</taxon>
    </lineage>
</organism>
<accession>A0A816QVF2</accession>
<dbReference type="AlphaFoldDB" id="A0A816QVF2"/>
<proteinExistence type="predicted"/>
<dbReference type="EMBL" id="CAJNRG010004384">
    <property type="protein sequence ID" value="CAF2066005.1"/>
    <property type="molecule type" value="Genomic_DNA"/>
</dbReference>
<dbReference type="Proteomes" id="UP000663887">
    <property type="component" value="Unassembled WGS sequence"/>
</dbReference>
<gene>
    <name evidence="1" type="ORF">XDN619_LOCUS11493</name>
</gene>
<reference evidence="1" key="1">
    <citation type="submission" date="2021-02" db="EMBL/GenBank/DDBJ databases">
        <authorList>
            <person name="Nowell W R."/>
        </authorList>
    </citation>
    <scope>NUCLEOTIDE SEQUENCE</scope>
</reference>